<dbReference type="AlphaFoldDB" id="A0A0G0QWW9"/>
<gene>
    <name evidence="2" type="ORF">UT77_C0005G0016</name>
</gene>
<dbReference type="SUPFAM" id="SSF56672">
    <property type="entry name" value="DNA/RNA polymerases"/>
    <property type="match status" value="1"/>
</dbReference>
<protein>
    <recommendedName>
        <fullName evidence="1">Reverse transcriptase domain-containing protein</fullName>
    </recommendedName>
</protein>
<dbReference type="PANTHER" id="PTHR34047:SF8">
    <property type="entry name" value="PROTEIN YKFC"/>
    <property type="match status" value="1"/>
</dbReference>
<dbReference type="PANTHER" id="PTHR34047">
    <property type="entry name" value="NUCLEAR INTRON MATURASE 1, MITOCHONDRIAL-RELATED"/>
    <property type="match status" value="1"/>
</dbReference>
<evidence type="ECO:0000313" key="3">
    <source>
        <dbReference type="Proteomes" id="UP000034881"/>
    </source>
</evidence>
<dbReference type="InterPro" id="IPR051083">
    <property type="entry name" value="GrpII_Intron_Splice-Mob/Def"/>
</dbReference>
<dbReference type="Proteomes" id="UP000034881">
    <property type="component" value="Unassembled WGS sequence"/>
</dbReference>
<dbReference type="InterPro" id="IPR043502">
    <property type="entry name" value="DNA/RNA_pol_sf"/>
</dbReference>
<accession>A0A0G0QWW9</accession>
<dbReference type="EMBL" id="LBYB01000005">
    <property type="protein sequence ID" value="KKR41901.1"/>
    <property type="molecule type" value="Genomic_DNA"/>
</dbReference>
<evidence type="ECO:0000259" key="1">
    <source>
        <dbReference type="PROSITE" id="PS50878"/>
    </source>
</evidence>
<organism evidence="2 3">
    <name type="scientific">Candidatus Daviesbacteria bacterium GW2011_GWC2_40_12</name>
    <dbReference type="NCBI Taxonomy" id="1618431"/>
    <lineage>
        <taxon>Bacteria</taxon>
        <taxon>Candidatus Daviesiibacteriota</taxon>
    </lineage>
</organism>
<reference evidence="2 3" key="1">
    <citation type="journal article" date="2015" name="Nature">
        <title>rRNA introns, odd ribosomes, and small enigmatic genomes across a large radiation of phyla.</title>
        <authorList>
            <person name="Brown C.T."/>
            <person name="Hug L.A."/>
            <person name="Thomas B.C."/>
            <person name="Sharon I."/>
            <person name="Castelle C.J."/>
            <person name="Singh A."/>
            <person name="Wilkins M.J."/>
            <person name="Williams K.H."/>
            <person name="Banfield J.F."/>
        </authorList>
    </citation>
    <scope>NUCLEOTIDE SEQUENCE [LARGE SCALE GENOMIC DNA]</scope>
</reference>
<dbReference type="InterPro" id="IPR000477">
    <property type="entry name" value="RT_dom"/>
</dbReference>
<evidence type="ECO:0000313" key="2">
    <source>
        <dbReference type="EMBL" id="KKR41901.1"/>
    </source>
</evidence>
<feature type="domain" description="Reverse transcriptase" evidence="1">
    <location>
        <begin position="51"/>
        <end position="298"/>
    </location>
</feature>
<comment type="caution">
    <text evidence="2">The sequence shown here is derived from an EMBL/GenBank/DDBJ whole genome shotgun (WGS) entry which is preliminary data.</text>
</comment>
<dbReference type="CDD" id="cd01651">
    <property type="entry name" value="RT_G2_intron"/>
    <property type="match status" value="1"/>
</dbReference>
<dbReference type="Pfam" id="PF00078">
    <property type="entry name" value="RVT_1"/>
    <property type="match status" value="1"/>
</dbReference>
<dbReference type="PROSITE" id="PS50878">
    <property type="entry name" value="RT_POL"/>
    <property type="match status" value="1"/>
</dbReference>
<dbReference type="InterPro" id="IPR043128">
    <property type="entry name" value="Rev_trsase/Diguanyl_cyclase"/>
</dbReference>
<proteinExistence type="predicted"/>
<name>A0A0G0QWW9_9BACT</name>
<sequence>MSLYDEFTSKENLEIAYLYLKEEIDTSTLPLDPILKPAMNAVVELGTDFFEALSKFLRAGHYNPGKADYIYAQKDNLGLRPICVISVIDKIIYQALLNPSVLGNIIDKKLLSFCYGNRVLGKKVFYYPYKNQWSRFIDHQIKAYESDYKWRVEFDIKTFFEDIHVGTLIKRLKENFTITDQKILDLLANQLNTWSENQETNLGIPQGLNVSHVLANAYLHPLDTFMNNLMSDKNFKYFRYVDDIVIMAKSADVVNQIVEKALLFLRKYNLDLNEKTKLEKLQNTTNLEEIKFYNPYGIINDTSRQKVEKIRKLLPKILKKIKKGDELKKVEISSLRYFLKAASDGENFGITDDLIDIIPLKPSLINLIAKYLWFYISGFFAENRTSLSLYERIWKIYQGNSLTDGTKFWLLKTLAIPKYASKHTGFQEELDRILADRDAKFLKIIALSYKAYVQEHLDVMAQLGFTNDDLKRFISNAVTDAEKAVYYYFSIYLKTDEPEISAEIVLEALQSESPEIQLIGLYLAKQMNIKPVLDRTGILSRLYLKLPPVTEEREPIDEEVPQHSEESEYLNFEGKIPKDQFDKFLGFSKSRNINGKERDPKKFVDKEADGFPLELILAGKVLRIQGYVLKESVDLITIQTGGSAALLDPIFKICRSKPTSWKTISKKKIETTVGYSKISSFQEVLKDLTKFSKYTSGVGLKGALRSLFIGKINDQTGIKIRIAIPIKDWNNLPTKKQEEVVNSLLEISSSRS</sequence>
<dbReference type="Gene3D" id="3.30.70.270">
    <property type="match status" value="1"/>
</dbReference>